<dbReference type="PROSITE" id="PS51910">
    <property type="entry name" value="GH18_2"/>
    <property type="match status" value="1"/>
</dbReference>
<dbReference type="GeneID" id="38123385"/>
<dbReference type="RefSeq" id="XP_026610570.1">
    <property type="nucleotide sequence ID" value="XM_026755030.1"/>
</dbReference>
<dbReference type="STRING" id="41047.A0A397G7X0"/>
<evidence type="ECO:0000313" key="10">
    <source>
        <dbReference type="EMBL" id="RHZ45033.1"/>
    </source>
</evidence>
<dbReference type="InterPro" id="IPR001223">
    <property type="entry name" value="Glyco_hydro18_cat"/>
</dbReference>
<dbReference type="CDD" id="cd00118">
    <property type="entry name" value="LysM"/>
    <property type="match status" value="1"/>
</dbReference>
<dbReference type="SUPFAM" id="SSF57016">
    <property type="entry name" value="Plant lectins/antimicrobial peptides"/>
    <property type="match status" value="1"/>
</dbReference>
<evidence type="ECO:0000256" key="6">
    <source>
        <dbReference type="SAM" id="MobiDB-lite"/>
    </source>
</evidence>
<dbReference type="Pfam" id="PF01476">
    <property type="entry name" value="LysM"/>
    <property type="match status" value="2"/>
</dbReference>
<dbReference type="EC" id="3.2.1.14" evidence="2"/>
<feature type="compositionally biased region" description="Polar residues" evidence="6">
    <location>
        <begin position="1094"/>
        <end position="1119"/>
    </location>
</feature>
<feature type="signal peptide" evidence="7">
    <location>
        <begin position="1"/>
        <end position="23"/>
    </location>
</feature>
<dbReference type="InterPro" id="IPR011583">
    <property type="entry name" value="Chitinase_II/V-like_cat"/>
</dbReference>
<comment type="similarity">
    <text evidence="1">Belongs to the glycosyl hydrolase 18 family. Chitinase class V subfamily.</text>
</comment>
<evidence type="ECO:0000259" key="9">
    <source>
        <dbReference type="PROSITE" id="PS51910"/>
    </source>
</evidence>
<dbReference type="InterPro" id="IPR036861">
    <property type="entry name" value="Endochitinase-like_sf"/>
</dbReference>
<keyword evidence="7" id="KW-0732">Signal</keyword>
<dbReference type="CDD" id="cd02878">
    <property type="entry name" value="GH18_zymocin_alpha"/>
    <property type="match status" value="1"/>
</dbReference>
<dbReference type="EMBL" id="NKHU02000303">
    <property type="protein sequence ID" value="RHZ45033.1"/>
    <property type="molecule type" value="Genomic_DNA"/>
</dbReference>
<evidence type="ECO:0000256" key="5">
    <source>
        <dbReference type="ARBA" id="ARBA00023295"/>
    </source>
</evidence>
<sequence>MLQPTIMNFILVTLAWSIASTLALKASITKAMDAYIAAHPIPTLSVETIQSVKATSNHTSVLQGDWASGLSNATRRRCPDRCSSLGLDPTGWPVYHSVDRLGWCNQTMLLNFALFNPLDDLKTHARIAACVADLSDDSGASTDSTAVSVASCLPDTNANKTTSVTGSLQLSSSASSKSGNASAVIAALNELQALSLLREDGCNESIQFASSGQAVVGVYSGSGFAGQSVLSSVLEQLVDHVQSDGIGSDLIAQLCDLHQRSSRYSLGVMAHMGPDFASVQQAVQAWKNNSCVTTAADQTVESWKNVTFLAPVMPPNSTNGTSLAARSLRLSRLNPRDTCTTVQVVSGDTCASLASECGITGTELEEYNTADDLCSTLTVGEYVCCSEGTLPDYSPQPDDDDNCYVYLVQTGDTCDSIAAAYDTTTAKIETYNNDTWGWMGCSDLLVGNNICLSSGWPPMPTVITNAVCGPQVNGTPTAPHGTNLSTLNECPLNACCDIWGQCGTTAEFCTISQSSTGAPGTAAPGENGCISNCGTDIVLTGYPSDIYSIAYFEGFDWSRPCLTMSVSEIDTSSYTHIHFAFATISTDYTLNISSIEAQLPFLTALSGVKRILSVGGWDFSTSPDTYMIFRDAVTSANRATLIQSVVDVLEKYDLDGIDWDWEYPDEPDIPGIPAGTAADSTNYFVTLDLLKAALDGTGRTISVTAPASFWYLQNFPIQAISDVVDYIVYMTYDLHGQWDYGNAYADPGCSGGNCLRSHVNLTETINSLSMITKAGVPNTQIVVGVASYGRSFKMTTSGCWTEMCTYTGPDSGALPGICTETAGYIANAELETIIAENPTAEVHWDTDSFSNILVYNDTEWVSYMNDSNKAIRILLYEVYGFLGVADWAVDLQSEGDSSSSSSSDDNSTSMAYIGPTIWSESTPVVTGMPGETLVWPPLQLSGTTTISFPLWTTVLSFSTLSTSTYTDSDGSTSTDLVYDILTIPTVITVPPVTTTAIPVWNVILPTDTTDGGIELTSSVQPPTFAITITPVWEGTTSIAEPTSTTQNSTVVAWYSTTYVIPPVTETVGSSTTITGGTTGTPVPIIITPHPYPTEVTSTPDPNLNTKSTSWTSGTSASPSCGTGEICGIPCLLWCNSGCPLCPPGLFGSTSGGGSSSGDDSSDDSSSSSSSSSSTTTSTATYTAAGFHLGEADILPTSIDDYSSFEASSSAYQSAYDSQFPSTATSTTIKSTTKSTTTKATTTTTESTKTTTSTTSTSTSTTRKWVSFYLFEEYTGISWIFEWMVIDSIGGVEYDPCEVSPDAETTADTVSPNPDFPDSDIGPFEAHGISGCQYTAGKDNTVGTLTCPGVDGITCAKDSDYGELFECDGPVMVYVMACYWDS</sequence>
<dbReference type="PANTHER" id="PTHR47700:SF2">
    <property type="entry name" value="CHITINASE"/>
    <property type="match status" value="1"/>
</dbReference>
<dbReference type="GO" id="GO:0005975">
    <property type="term" value="P:carbohydrate metabolic process"/>
    <property type="evidence" value="ECO:0007669"/>
    <property type="project" value="InterPro"/>
</dbReference>
<evidence type="ECO:0000256" key="1">
    <source>
        <dbReference type="ARBA" id="ARBA00008682"/>
    </source>
</evidence>
<accession>A0A397G7X0</accession>
<dbReference type="SUPFAM" id="SSF51445">
    <property type="entry name" value="(Trans)glycosidases"/>
    <property type="match status" value="1"/>
</dbReference>
<dbReference type="GO" id="GO:0008843">
    <property type="term" value="F:endochitinase activity"/>
    <property type="evidence" value="ECO:0007669"/>
    <property type="project" value="UniProtKB-EC"/>
</dbReference>
<dbReference type="Gene3D" id="3.30.60.10">
    <property type="entry name" value="Endochitinase-like"/>
    <property type="match status" value="1"/>
</dbReference>
<protein>
    <recommendedName>
        <fullName evidence="2">chitinase</fullName>
        <ecNumber evidence="2">3.2.1.14</ecNumber>
    </recommendedName>
</protein>
<feature type="chain" id="PRO_5017197838" description="chitinase" evidence="7">
    <location>
        <begin position="24"/>
        <end position="1381"/>
    </location>
</feature>
<keyword evidence="5" id="KW-0378">Hydrolase</keyword>
<gene>
    <name evidence="10" type="ORF">CDV56_101411</name>
</gene>
<dbReference type="CDD" id="cd00035">
    <property type="entry name" value="ChtBD1"/>
    <property type="match status" value="1"/>
</dbReference>
<dbReference type="VEuPathDB" id="FungiDB:CDV56_101411"/>
<evidence type="ECO:0000256" key="3">
    <source>
        <dbReference type="ARBA" id="ARBA00022669"/>
    </source>
</evidence>
<feature type="domain" description="LysM" evidence="8">
    <location>
        <begin position="404"/>
        <end position="452"/>
    </location>
</feature>
<dbReference type="Gene3D" id="3.20.20.80">
    <property type="entry name" value="Glycosidases"/>
    <property type="match status" value="1"/>
</dbReference>
<evidence type="ECO:0000256" key="2">
    <source>
        <dbReference type="ARBA" id="ARBA00012729"/>
    </source>
</evidence>
<dbReference type="InterPro" id="IPR029070">
    <property type="entry name" value="Chitinase_insertion_sf"/>
</dbReference>
<evidence type="ECO:0000256" key="4">
    <source>
        <dbReference type="ARBA" id="ARBA00023026"/>
    </source>
</evidence>
<organism evidence="10 11">
    <name type="scientific">Aspergillus thermomutatus</name>
    <name type="common">Neosartorya pseudofischeri</name>
    <dbReference type="NCBI Taxonomy" id="41047"/>
    <lineage>
        <taxon>Eukaryota</taxon>
        <taxon>Fungi</taxon>
        <taxon>Dikarya</taxon>
        <taxon>Ascomycota</taxon>
        <taxon>Pezizomycotina</taxon>
        <taxon>Eurotiomycetes</taxon>
        <taxon>Eurotiomycetidae</taxon>
        <taxon>Eurotiales</taxon>
        <taxon>Aspergillaceae</taxon>
        <taxon>Aspergillus</taxon>
        <taxon>Aspergillus subgen. Fumigati</taxon>
    </lineage>
</organism>
<evidence type="ECO:0000259" key="8">
    <source>
        <dbReference type="PROSITE" id="PS51782"/>
    </source>
</evidence>
<feature type="region of interest" description="Disordered" evidence="6">
    <location>
        <begin position="1226"/>
        <end position="1257"/>
    </location>
</feature>
<keyword evidence="3" id="KW-0147">Chitin-binding</keyword>
<name>A0A397G7X0_ASPTH</name>
<comment type="caution">
    <text evidence="10">The sequence shown here is derived from an EMBL/GenBank/DDBJ whole genome shotgun (WGS) entry which is preliminary data.</text>
</comment>
<dbReference type="Pfam" id="PF00704">
    <property type="entry name" value="Glyco_hydro_18"/>
    <property type="match status" value="1"/>
</dbReference>
<feature type="compositionally biased region" description="Low complexity" evidence="6">
    <location>
        <begin position="1163"/>
        <end position="1176"/>
    </location>
</feature>
<dbReference type="InterPro" id="IPR036779">
    <property type="entry name" value="LysM_dom_sf"/>
</dbReference>
<dbReference type="Gene3D" id="3.10.350.10">
    <property type="entry name" value="LysM domain"/>
    <property type="match status" value="2"/>
</dbReference>
<evidence type="ECO:0000256" key="7">
    <source>
        <dbReference type="SAM" id="SignalP"/>
    </source>
</evidence>
<reference evidence="10" key="1">
    <citation type="submission" date="2018-08" db="EMBL/GenBank/DDBJ databases">
        <title>Draft genome sequence of azole-resistant Aspergillus thermomutatus (Neosartorya pseudofischeri) strain HMR AF 39, isolated from a human nasal aspirate.</title>
        <authorList>
            <person name="Parent-Michaud M."/>
            <person name="Dufresne P.J."/>
            <person name="Fournier E."/>
            <person name="Martineau C."/>
            <person name="Moreira S."/>
            <person name="Perkins V."/>
            <person name="De Repentigny L."/>
            <person name="Dufresne S.F."/>
        </authorList>
    </citation>
    <scope>NUCLEOTIDE SEQUENCE [LARGE SCALE GENOMIC DNA]</scope>
    <source>
        <strain evidence="10">HMR AF 39</strain>
    </source>
</reference>
<dbReference type="SMART" id="SM00636">
    <property type="entry name" value="Glyco_18"/>
    <property type="match status" value="1"/>
</dbReference>
<feature type="domain" description="GH18" evidence="9">
    <location>
        <begin position="546"/>
        <end position="907"/>
    </location>
</feature>
<dbReference type="SUPFAM" id="SSF54556">
    <property type="entry name" value="Chitinase insertion domain"/>
    <property type="match status" value="1"/>
</dbReference>
<feature type="region of interest" description="Disordered" evidence="6">
    <location>
        <begin position="1090"/>
        <end position="1119"/>
    </location>
</feature>
<dbReference type="PROSITE" id="PS51782">
    <property type="entry name" value="LYSM"/>
    <property type="match status" value="2"/>
</dbReference>
<feature type="domain" description="LysM" evidence="8">
    <location>
        <begin position="340"/>
        <end position="385"/>
    </location>
</feature>
<dbReference type="InterPro" id="IPR053214">
    <property type="entry name" value="LysM12-like"/>
</dbReference>
<keyword evidence="4" id="KW-0843">Virulence</keyword>
<evidence type="ECO:0000313" key="11">
    <source>
        <dbReference type="Proteomes" id="UP000215305"/>
    </source>
</evidence>
<dbReference type="PANTHER" id="PTHR47700">
    <property type="entry name" value="V CHITINASE, PUTATIVE (AFU_ORTHOLOGUE AFUA_6G13720)-RELATED"/>
    <property type="match status" value="1"/>
</dbReference>
<dbReference type="GO" id="GO:0008061">
    <property type="term" value="F:chitin binding"/>
    <property type="evidence" value="ECO:0007669"/>
    <property type="project" value="UniProtKB-KW"/>
</dbReference>
<dbReference type="SMART" id="SM00257">
    <property type="entry name" value="LysM"/>
    <property type="match status" value="2"/>
</dbReference>
<dbReference type="SUPFAM" id="SSF54106">
    <property type="entry name" value="LysM domain"/>
    <property type="match status" value="2"/>
</dbReference>
<dbReference type="Proteomes" id="UP000215305">
    <property type="component" value="Unassembled WGS sequence"/>
</dbReference>
<feature type="region of interest" description="Disordered" evidence="6">
    <location>
        <begin position="1149"/>
        <end position="1176"/>
    </location>
</feature>
<dbReference type="Gene3D" id="3.10.50.10">
    <property type="match status" value="1"/>
</dbReference>
<proteinExistence type="inferred from homology"/>
<keyword evidence="11" id="KW-1185">Reference proteome</keyword>
<dbReference type="OrthoDB" id="73875at2759"/>
<dbReference type="InterPro" id="IPR018392">
    <property type="entry name" value="LysM"/>
</dbReference>
<keyword evidence="5" id="KW-0326">Glycosidase</keyword>
<dbReference type="InterPro" id="IPR017853">
    <property type="entry name" value="GH"/>
</dbReference>